<dbReference type="PROSITE" id="PS51293">
    <property type="entry name" value="SANT"/>
    <property type="match status" value="1"/>
</dbReference>
<dbReference type="PANTHER" id="PTHR44042">
    <property type="entry name" value="DUPLICATED HOMEODOMAIN-LIKE SUPERFAMILY PROTEIN-RELATED"/>
    <property type="match status" value="1"/>
</dbReference>
<dbReference type="InParanoid" id="A0A1E7ELL3"/>
<dbReference type="Gene3D" id="1.10.10.60">
    <property type="entry name" value="Homeodomain-like"/>
    <property type="match status" value="1"/>
</dbReference>
<dbReference type="OrthoDB" id="118550at2759"/>
<feature type="compositionally biased region" description="Basic residues" evidence="1">
    <location>
        <begin position="167"/>
        <end position="179"/>
    </location>
</feature>
<dbReference type="Pfam" id="PF00249">
    <property type="entry name" value="Myb_DNA-binding"/>
    <property type="match status" value="1"/>
</dbReference>
<accession>A0A1E7ELL3</accession>
<evidence type="ECO:0000259" key="2">
    <source>
        <dbReference type="PROSITE" id="PS50090"/>
    </source>
</evidence>
<evidence type="ECO:0000256" key="1">
    <source>
        <dbReference type="SAM" id="MobiDB-lite"/>
    </source>
</evidence>
<dbReference type="EMBL" id="KV784400">
    <property type="protein sequence ID" value="OEU06736.1"/>
    <property type="molecule type" value="Genomic_DNA"/>
</dbReference>
<feature type="region of interest" description="Disordered" evidence="1">
    <location>
        <begin position="152"/>
        <end position="222"/>
    </location>
</feature>
<dbReference type="SMART" id="SM00717">
    <property type="entry name" value="SANT"/>
    <property type="match status" value="1"/>
</dbReference>
<feature type="compositionally biased region" description="Basic and acidic residues" evidence="1">
    <location>
        <begin position="54"/>
        <end position="67"/>
    </location>
</feature>
<feature type="compositionally biased region" description="Low complexity" evidence="1">
    <location>
        <begin position="156"/>
        <end position="166"/>
    </location>
</feature>
<evidence type="ECO:0000259" key="3">
    <source>
        <dbReference type="PROSITE" id="PS51293"/>
    </source>
</evidence>
<name>A0A1E7ELL3_9STRA</name>
<dbReference type="PROSITE" id="PS51294">
    <property type="entry name" value="HTH_MYB"/>
    <property type="match status" value="1"/>
</dbReference>
<dbReference type="InterPro" id="IPR017884">
    <property type="entry name" value="SANT_dom"/>
</dbReference>
<gene>
    <name evidence="5" type="ORF">FRACYDRAFT_253489</name>
</gene>
<evidence type="ECO:0000313" key="6">
    <source>
        <dbReference type="Proteomes" id="UP000095751"/>
    </source>
</evidence>
<feature type="compositionally biased region" description="Basic and acidic residues" evidence="1">
    <location>
        <begin position="10"/>
        <end position="20"/>
    </location>
</feature>
<evidence type="ECO:0000313" key="5">
    <source>
        <dbReference type="EMBL" id="OEU06736.1"/>
    </source>
</evidence>
<feature type="region of interest" description="Disordered" evidence="1">
    <location>
        <begin position="1"/>
        <end position="75"/>
    </location>
</feature>
<dbReference type="PANTHER" id="PTHR44042:SF67">
    <property type="entry name" value="MYB-LIKE PROTEIN I"/>
    <property type="match status" value="1"/>
</dbReference>
<dbReference type="InterPro" id="IPR017930">
    <property type="entry name" value="Myb_dom"/>
</dbReference>
<dbReference type="KEGG" id="fcy:FRACYDRAFT_253489"/>
<dbReference type="AlphaFoldDB" id="A0A1E7ELL3"/>
<feature type="domain" description="HTH myb-type" evidence="4">
    <location>
        <begin position="71"/>
        <end position="124"/>
    </location>
</feature>
<proteinExistence type="predicted"/>
<dbReference type="CDD" id="cd11660">
    <property type="entry name" value="SANT_TRF"/>
    <property type="match status" value="1"/>
</dbReference>
<dbReference type="InterPro" id="IPR009057">
    <property type="entry name" value="Homeodomain-like_sf"/>
</dbReference>
<organism evidence="5 6">
    <name type="scientific">Fragilariopsis cylindrus CCMP1102</name>
    <dbReference type="NCBI Taxonomy" id="635003"/>
    <lineage>
        <taxon>Eukaryota</taxon>
        <taxon>Sar</taxon>
        <taxon>Stramenopiles</taxon>
        <taxon>Ochrophyta</taxon>
        <taxon>Bacillariophyta</taxon>
        <taxon>Bacillariophyceae</taxon>
        <taxon>Bacillariophycidae</taxon>
        <taxon>Bacillariales</taxon>
        <taxon>Bacillariaceae</taxon>
        <taxon>Fragilariopsis</taxon>
    </lineage>
</organism>
<dbReference type="SUPFAM" id="SSF46689">
    <property type="entry name" value="Homeodomain-like"/>
    <property type="match status" value="1"/>
</dbReference>
<dbReference type="InterPro" id="IPR001005">
    <property type="entry name" value="SANT/Myb"/>
</dbReference>
<protein>
    <submittedName>
        <fullName evidence="5">Uncharacterized protein</fullName>
    </submittedName>
</protein>
<sequence length="235" mass="27161">MADIPTDEVGDIRRRYPSRDSRRHIYKEEEEEEDEEEEEEQDNSNSNSKSQLKPYEKNSVRDQERQAKGQIRTGKWTEEESMAFLHGVRICGWGNWSIIADDYIPTRTTRQVKSKAQTESKYDRNFYGRDPGKYSELDKYLKEHPDFWKNMKTKSVKQQTKSTTRTKMNKKISNHKMRTRAQISSQKSLKKQKINKENGVTGGGAGDDGTTTGASVVDGDGDEDVFYDAVQELNE</sequence>
<evidence type="ECO:0000259" key="4">
    <source>
        <dbReference type="PROSITE" id="PS51294"/>
    </source>
</evidence>
<feature type="compositionally biased region" description="Acidic residues" evidence="1">
    <location>
        <begin position="28"/>
        <end position="42"/>
    </location>
</feature>
<dbReference type="Proteomes" id="UP000095751">
    <property type="component" value="Unassembled WGS sequence"/>
</dbReference>
<feature type="domain" description="SANT" evidence="3">
    <location>
        <begin position="71"/>
        <end position="116"/>
    </location>
</feature>
<dbReference type="PROSITE" id="PS50090">
    <property type="entry name" value="MYB_LIKE"/>
    <property type="match status" value="1"/>
</dbReference>
<keyword evidence="6" id="KW-1185">Reference proteome</keyword>
<feature type="domain" description="Myb-like" evidence="2">
    <location>
        <begin position="68"/>
        <end position="115"/>
    </location>
</feature>
<reference evidence="5 6" key="1">
    <citation type="submission" date="2016-09" db="EMBL/GenBank/DDBJ databases">
        <title>Extensive genetic diversity and differential bi-allelic expression allows diatom success in the polar Southern Ocean.</title>
        <authorList>
            <consortium name="DOE Joint Genome Institute"/>
            <person name="Mock T."/>
            <person name="Otillar R.P."/>
            <person name="Strauss J."/>
            <person name="Dupont C."/>
            <person name="Frickenhaus S."/>
            <person name="Maumus F."/>
            <person name="Mcmullan M."/>
            <person name="Sanges R."/>
            <person name="Schmutz J."/>
            <person name="Toseland A."/>
            <person name="Valas R."/>
            <person name="Veluchamy A."/>
            <person name="Ward B.J."/>
            <person name="Allen A."/>
            <person name="Barry K."/>
            <person name="Falciatore A."/>
            <person name="Ferrante M."/>
            <person name="Fortunato A.E."/>
            <person name="Gloeckner G."/>
            <person name="Gruber A."/>
            <person name="Hipkin R."/>
            <person name="Janech M."/>
            <person name="Kroth P."/>
            <person name="Leese F."/>
            <person name="Lindquist E."/>
            <person name="Lyon B.R."/>
            <person name="Martin J."/>
            <person name="Mayer C."/>
            <person name="Parker M."/>
            <person name="Quesneville H."/>
            <person name="Raymond J."/>
            <person name="Uhlig C."/>
            <person name="Valentin K.U."/>
            <person name="Worden A.Z."/>
            <person name="Armbrust E.V."/>
            <person name="Bowler C."/>
            <person name="Green B."/>
            <person name="Moulton V."/>
            <person name="Van Oosterhout C."/>
            <person name="Grigoriev I."/>
        </authorList>
    </citation>
    <scope>NUCLEOTIDE SEQUENCE [LARGE SCALE GENOMIC DNA]</scope>
    <source>
        <strain evidence="5 6">CCMP1102</strain>
    </source>
</reference>
<feature type="compositionally biased region" description="Low complexity" evidence="1">
    <location>
        <begin position="208"/>
        <end position="218"/>
    </location>
</feature>